<feature type="domain" description="Fe2OG dioxygenase" evidence="12">
    <location>
        <begin position="133"/>
        <end position="254"/>
    </location>
</feature>
<dbReference type="PANTHER" id="PTHR10869">
    <property type="entry name" value="PROLYL 4-HYDROXYLASE ALPHA SUBUNIT"/>
    <property type="match status" value="1"/>
</dbReference>
<keyword evidence="9" id="KW-0472">Membrane</keyword>
<dbReference type="Pfam" id="PF13640">
    <property type="entry name" value="2OG-FeII_Oxy_3"/>
    <property type="match status" value="1"/>
</dbReference>
<proteinExistence type="predicted"/>
<dbReference type="PANTHER" id="PTHR10869:SF238">
    <property type="entry name" value="PROLYL 4-HYDROXYLASE 6-RELATED"/>
    <property type="match status" value="1"/>
</dbReference>
<dbReference type="Gene3D" id="1.10.10.1940">
    <property type="match status" value="1"/>
</dbReference>
<accession>A0ABQ7H2A3</accession>
<evidence type="ECO:0000256" key="8">
    <source>
        <dbReference type="ARBA" id="ARBA00023004"/>
    </source>
</evidence>
<name>A0ABQ7H2A3_DUNSA</name>
<reference evidence="14" key="1">
    <citation type="submission" date="2017-08" db="EMBL/GenBank/DDBJ databases">
        <authorList>
            <person name="Polle J.E."/>
            <person name="Barry K."/>
            <person name="Cushman J."/>
            <person name="Schmutz J."/>
            <person name="Tran D."/>
            <person name="Hathwaick L.T."/>
            <person name="Yim W.C."/>
            <person name="Jenkins J."/>
            <person name="Mckie-Krisberg Z.M."/>
            <person name="Prochnik S."/>
            <person name="Lindquist E."/>
            <person name="Dockter R.B."/>
            <person name="Adam C."/>
            <person name="Molina H."/>
            <person name="Bunkerborg J."/>
            <person name="Jin E."/>
            <person name="Buchheim M."/>
            <person name="Magnuson J."/>
        </authorList>
    </citation>
    <scope>NUCLEOTIDE SEQUENCE</scope>
    <source>
        <strain evidence="14">CCAP 19/18</strain>
    </source>
</reference>
<feature type="chain" id="PRO_5046066294" description="Procollagen-proline 4-dioxygenase" evidence="11">
    <location>
        <begin position="23"/>
        <end position="345"/>
    </location>
</feature>
<dbReference type="PROSITE" id="PS51670">
    <property type="entry name" value="SHKT"/>
    <property type="match status" value="1"/>
</dbReference>
<gene>
    <name evidence="14" type="ORF">DUNSADRAFT_14992</name>
</gene>
<dbReference type="InterPro" id="IPR006620">
    <property type="entry name" value="Pro_4_hyd_alph"/>
</dbReference>
<keyword evidence="5" id="KW-0223">Dioxygenase</keyword>
<comment type="catalytic activity">
    <reaction evidence="10">
        <text>L-prolyl-[collagen] + 2-oxoglutarate + O2 = trans-4-hydroxy-L-prolyl-[collagen] + succinate + CO2</text>
        <dbReference type="Rhea" id="RHEA:18945"/>
        <dbReference type="Rhea" id="RHEA-COMP:11676"/>
        <dbReference type="Rhea" id="RHEA-COMP:11680"/>
        <dbReference type="ChEBI" id="CHEBI:15379"/>
        <dbReference type="ChEBI" id="CHEBI:16526"/>
        <dbReference type="ChEBI" id="CHEBI:16810"/>
        <dbReference type="ChEBI" id="CHEBI:30031"/>
        <dbReference type="ChEBI" id="CHEBI:50342"/>
        <dbReference type="ChEBI" id="CHEBI:61965"/>
        <dbReference type="EC" id="1.14.11.2"/>
    </reaction>
</comment>
<evidence type="ECO:0000256" key="11">
    <source>
        <dbReference type="SAM" id="SignalP"/>
    </source>
</evidence>
<evidence type="ECO:0000256" key="6">
    <source>
        <dbReference type="ARBA" id="ARBA00022989"/>
    </source>
</evidence>
<evidence type="ECO:0000313" key="15">
    <source>
        <dbReference type="Proteomes" id="UP000815325"/>
    </source>
</evidence>
<dbReference type="SMART" id="SM00254">
    <property type="entry name" value="ShKT"/>
    <property type="match status" value="1"/>
</dbReference>
<evidence type="ECO:0008006" key="16">
    <source>
        <dbReference type="Google" id="ProtNLM"/>
    </source>
</evidence>
<keyword evidence="15" id="KW-1185">Reference proteome</keyword>
<keyword evidence="8" id="KW-0408">Iron</keyword>
<evidence type="ECO:0000256" key="3">
    <source>
        <dbReference type="ARBA" id="ARBA00022692"/>
    </source>
</evidence>
<comment type="subcellular location">
    <subcellularLocation>
        <location evidence="2">Endoplasmic reticulum membrane</location>
        <topology evidence="2">Single-pass type II membrane protein</topology>
    </subcellularLocation>
</comment>
<evidence type="ECO:0000256" key="1">
    <source>
        <dbReference type="ARBA" id="ARBA00001961"/>
    </source>
</evidence>
<protein>
    <recommendedName>
        <fullName evidence="16">Procollagen-proline 4-dioxygenase</fullName>
    </recommendedName>
</protein>
<dbReference type="InterPro" id="IPR045054">
    <property type="entry name" value="P4HA-like"/>
</dbReference>
<sequence>MRTSVVQLVLALLCQTMRMALCKEHDEPFIGWRGEVEVANDEAPRGPDLWIETISWKPRAFILHNLITDAEAQHIVDLAWPQMQRSTVVGKDGSSVLDDYRTSYGTFLTRYQDDIVKSIEERVALHTRAPVSHQEDVQVLRYGVGEYYHSHRDSLPNDSPRMATVLIYLADPEVGGETAFPEGSEWANAQAGEKYSKEFSDCAKGSVAFKPRRGDALLFWSANPDGKTIDPASTHEGCAVESGSKWTTTIWVHTQPFRPAEFNPKTGRFRANPPFLDPGICRDKNLKSCKAWAEAGECEKNPNYMKGSGMQGGMCRKSCGACEECAENDKECFMNNRRRLGYLVG</sequence>
<evidence type="ECO:0000256" key="2">
    <source>
        <dbReference type="ARBA" id="ARBA00004648"/>
    </source>
</evidence>
<evidence type="ECO:0000256" key="7">
    <source>
        <dbReference type="ARBA" id="ARBA00023002"/>
    </source>
</evidence>
<feature type="signal peptide" evidence="11">
    <location>
        <begin position="1"/>
        <end position="22"/>
    </location>
</feature>
<evidence type="ECO:0000313" key="14">
    <source>
        <dbReference type="EMBL" id="KAF5840968.1"/>
    </source>
</evidence>
<evidence type="ECO:0000256" key="10">
    <source>
        <dbReference type="ARBA" id="ARBA00049169"/>
    </source>
</evidence>
<evidence type="ECO:0000256" key="9">
    <source>
        <dbReference type="ARBA" id="ARBA00023136"/>
    </source>
</evidence>
<keyword evidence="4" id="KW-0479">Metal-binding</keyword>
<keyword evidence="11" id="KW-0732">Signal</keyword>
<keyword evidence="6" id="KW-1133">Transmembrane helix</keyword>
<dbReference type="InterPro" id="IPR044862">
    <property type="entry name" value="Pro_4_hyd_alph_FE2OG_OXY"/>
</dbReference>
<dbReference type="PROSITE" id="PS51471">
    <property type="entry name" value="FE2OG_OXY"/>
    <property type="match status" value="1"/>
</dbReference>
<dbReference type="Gene3D" id="2.60.120.620">
    <property type="entry name" value="q2cbj1_9rhob like domain"/>
    <property type="match status" value="1"/>
</dbReference>
<keyword evidence="3" id="KW-0812">Transmembrane</keyword>
<comment type="cofactor">
    <cofactor evidence="1">
        <name>L-ascorbate</name>
        <dbReference type="ChEBI" id="CHEBI:38290"/>
    </cofactor>
</comment>
<evidence type="ECO:0000256" key="5">
    <source>
        <dbReference type="ARBA" id="ARBA00022964"/>
    </source>
</evidence>
<dbReference type="InterPro" id="IPR003582">
    <property type="entry name" value="ShKT_dom"/>
</dbReference>
<dbReference type="EMBL" id="MU069499">
    <property type="protein sequence ID" value="KAF5840968.1"/>
    <property type="molecule type" value="Genomic_DNA"/>
</dbReference>
<dbReference type="SMART" id="SM00702">
    <property type="entry name" value="P4Hc"/>
    <property type="match status" value="1"/>
</dbReference>
<dbReference type="Proteomes" id="UP000815325">
    <property type="component" value="Unassembled WGS sequence"/>
</dbReference>
<keyword evidence="7" id="KW-0560">Oxidoreductase</keyword>
<evidence type="ECO:0000259" key="12">
    <source>
        <dbReference type="PROSITE" id="PS51471"/>
    </source>
</evidence>
<evidence type="ECO:0000259" key="13">
    <source>
        <dbReference type="PROSITE" id="PS51670"/>
    </source>
</evidence>
<feature type="domain" description="ShKT" evidence="13">
    <location>
        <begin position="281"/>
        <end position="322"/>
    </location>
</feature>
<organism evidence="14 15">
    <name type="scientific">Dunaliella salina</name>
    <name type="common">Green alga</name>
    <name type="synonym">Protococcus salinus</name>
    <dbReference type="NCBI Taxonomy" id="3046"/>
    <lineage>
        <taxon>Eukaryota</taxon>
        <taxon>Viridiplantae</taxon>
        <taxon>Chlorophyta</taxon>
        <taxon>core chlorophytes</taxon>
        <taxon>Chlorophyceae</taxon>
        <taxon>CS clade</taxon>
        <taxon>Chlamydomonadales</taxon>
        <taxon>Dunaliellaceae</taxon>
        <taxon>Dunaliella</taxon>
    </lineage>
</organism>
<dbReference type="InterPro" id="IPR005123">
    <property type="entry name" value="Oxoglu/Fe-dep_dioxygenase_dom"/>
</dbReference>
<evidence type="ECO:0000256" key="4">
    <source>
        <dbReference type="ARBA" id="ARBA00022723"/>
    </source>
</evidence>
<comment type="caution">
    <text evidence="14">The sequence shown here is derived from an EMBL/GenBank/DDBJ whole genome shotgun (WGS) entry which is preliminary data.</text>
</comment>